<dbReference type="RefSeq" id="WP_231783680.1">
    <property type="nucleotide sequence ID" value="NZ_JBHMAS010000083.1"/>
</dbReference>
<gene>
    <name evidence="2" type="ORF">ACFFQ6_30725</name>
</gene>
<evidence type="ECO:0000259" key="1">
    <source>
        <dbReference type="Pfam" id="PF13401"/>
    </source>
</evidence>
<keyword evidence="3" id="KW-1185">Reference proteome</keyword>
<dbReference type="EMBL" id="JBHMAS010000083">
    <property type="protein sequence ID" value="MFB9784078.1"/>
    <property type="molecule type" value="Genomic_DNA"/>
</dbReference>
<sequence>MTTTTAAGRFIVTKEHRRFTEFADTVKREHTIGICYGPAGVGKTLSARRYAHWNKIGPYLDAWTSRDAVIHADLNRTRTLYYTPYSGTTPRRIRDDIHKSSRRIDACIDEHLTPATTTIIHTSGHDYTELLIIDEAERLTASSLEMLRDEYDRHTHGLIFIGMPGIEKRFSRYPQLYSRVGFAHHYRPLTNTELTFVLTRHWRTLGLDLDTDDFTDTQAIAAVARLTAGNFRLIGRLFAQVKRIMKINDLTTVTADVIDTAASTLVIGTT</sequence>
<dbReference type="InterPro" id="IPR052026">
    <property type="entry name" value="ExeA_AAA_ATPase_DNA-bind"/>
</dbReference>
<evidence type="ECO:0000313" key="2">
    <source>
        <dbReference type="EMBL" id="MFB9784078.1"/>
    </source>
</evidence>
<organism evidence="2 3">
    <name type="scientific">Rhodococcus baikonurensis</name>
    <dbReference type="NCBI Taxonomy" id="172041"/>
    <lineage>
        <taxon>Bacteria</taxon>
        <taxon>Bacillati</taxon>
        <taxon>Actinomycetota</taxon>
        <taxon>Actinomycetes</taxon>
        <taxon>Mycobacteriales</taxon>
        <taxon>Nocardiaceae</taxon>
        <taxon>Rhodococcus</taxon>
        <taxon>Rhodococcus erythropolis group</taxon>
    </lineage>
</organism>
<evidence type="ECO:0000313" key="3">
    <source>
        <dbReference type="Proteomes" id="UP001589587"/>
    </source>
</evidence>
<proteinExistence type="predicted"/>
<dbReference type="SUPFAM" id="SSF52540">
    <property type="entry name" value="P-loop containing nucleoside triphosphate hydrolases"/>
    <property type="match status" value="1"/>
</dbReference>
<dbReference type="InterPro" id="IPR049945">
    <property type="entry name" value="AAA_22"/>
</dbReference>
<comment type="caution">
    <text evidence="2">The sequence shown here is derived from an EMBL/GenBank/DDBJ whole genome shotgun (WGS) entry which is preliminary data.</text>
</comment>
<dbReference type="Proteomes" id="UP001589587">
    <property type="component" value="Unassembled WGS sequence"/>
</dbReference>
<dbReference type="Gene3D" id="3.40.50.300">
    <property type="entry name" value="P-loop containing nucleotide triphosphate hydrolases"/>
    <property type="match status" value="1"/>
</dbReference>
<accession>A0ABV5XNL4</accession>
<dbReference type="Pfam" id="PF13401">
    <property type="entry name" value="AAA_22"/>
    <property type="match status" value="1"/>
</dbReference>
<name>A0ABV5XNL4_9NOCA</name>
<protein>
    <submittedName>
        <fullName evidence="2">AAA family ATPase</fullName>
    </submittedName>
</protein>
<dbReference type="InterPro" id="IPR027417">
    <property type="entry name" value="P-loop_NTPase"/>
</dbReference>
<reference evidence="2 3" key="1">
    <citation type="submission" date="2024-09" db="EMBL/GenBank/DDBJ databases">
        <authorList>
            <person name="Sun Q."/>
            <person name="Mori K."/>
        </authorList>
    </citation>
    <scope>NUCLEOTIDE SEQUENCE [LARGE SCALE GENOMIC DNA]</scope>
    <source>
        <strain evidence="2 3">JCM 11411</strain>
    </source>
</reference>
<dbReference type="PANTHER" id="PTHR35894:SF1">
    <property type="entry name" value="PHOSPHORIBULOKINASE _ URIDINE KINASE FAMILY"/>
    <property type="match status" value="1"/>
</dbReference>
<dbReference type="PANTHER" id="PTHR35894">
    <property type="entry name" value="GENERAL SECRETION PATHWAY PROTEIN A-RELATED"/>
    <property type="match status" value="1"/>
</dbReference>
<feature type="domain" description="ORC1/DEAH AAA+ ATPase" evidence="1">
    <location>
        <begin position="29"/>
        <end position="170"/>
    </location>
</feature>